<organism evidence="3 4">
    <name type="scientific">Pseudomonas kielensis</name>
    <dbReference type="NCBI Taxonomy" id="2762577"/>
    <lineage>
        <taxon>Bacteria</taxon>
        <taxon>Pseudomonadati</taxon>
        <taxon>Pseudomonadota</taxon>
        <taxon>Gammaproteobacteria</taxon>
        <taxon>Pseudomonadales</taxon>
        <taxon>Pseudomonadaceae</taxon>
        <taxon>Pseudomonas</taxon>
    </lineage>
</organism>
<dbReference type="Gene3D" id="3.30.1340.30">
    <property type="match status" value="1"/>
</dbReference>
<accession>A0A7X1GF43</accession>
<evidence type="ECO:0000313" key="4">
    <source>
        <dbReference type="Proteomes" id="UP000526003"/>
    </source>
</evidence>
<dbReference type="EMBL" id="JACMYG010000016">
    <property type="protein sequence ID" value="MBC2691320.1"/>
    <property type="molecule type" value="Genomic_DNA"/>
</dbReference>
<keyword evidence="4" id="KW-1185">Reference proteome</keyword>
<dbReference type="RefSeq" id="WP_166589011.1">
    <property type="nucleotide sequence ID" value="NZ_CP090311.1"/>
</dbReference>
<gene>
    <name evidence="3" type="ORF">H7995_16090</name>
</gene>
<evidence type="ECO:0000259" key="2">
    <source>
        <dbReference type="PROSITE" id="PS50914"/>
    </source>
</evidence>
<feature type="domain" description="BON" evidence="2">
    <location>
        <begin position="18"/>
        <end position="87"/>
    </location>
</feature>
<proteinExistence type="predicted"/>
<evidence type="ECO:0000256" key="1">
    <source>
        <dbReference type="SAM" id="MobiDB-lite"/>
    </source>
</evidence>
<name>A0A7X1GF43_9PSED</name>
<feature type="compositionally biased region" description="Basic and acidic residues" evidence="1">
    <location>
        <begin position="99"/>
        <end position="117"/>
    </location>
</feature>
<reference evidence="3 4" key="1">
    <citation type="submission" date="2020-08" db="EMBL/GenBank/DDBJ databases">
        <title>Pseudomonas sp. nov.</title>
        <authorList>
            <person name="Gieschler S."/>
            <person name="Fiedler G."/>
            <person name="Brinks E."/>
            <person name="Boehnlein C."/>
            <person name="Franz C.M.A.P."/>
            <person name="Kabisch J."/>
        </authorList>
    </citation>
    <scope>NUCLEOTIDE SEQUENCE [LARGE SCALE GENOMIC DNA]</scope>
    <source>
        <strain evidence="3 4">MBT-1</strain>
    </source>
</reference>
<dbReference type="AlphaFoldDB" id="A0A7X1GF43"/>
<dbReference type="PROSITE" id="PS50914">
    <property type="entry name" value="BON"/>
    <property type="match status" value="1"/>
</dbReference>
<dbReference type="InterPro" id="IPR007055">
    <property type="entry name" value="BON_dom"/>
</dbReference>
<comment type="caution">
    <text evidence="3">The sequence shown here is derived from an EMBL/GenBank/DDBJ whole genome shotgun (WGS) entry which is preliminary data.</text>
</comment>
<evidence type="ECO:0000313" key="3">
    <source>
        <dbReference type="EMBL" id="MBC2691320.1"/>
    </source>
</evidence>
<feature type="region of interest" description="Disordered" evidence="1">
    <location>
        <begin position="94"/>
        <end position="117"/>
    </location>
</feature>
<dbReference type="Pfam" id="PF04972">
    <property type="entry name" value="BON"/>
    <property type="match status" value="1"/>
</dbReference>
<protein>
    <submittedName>
        <fullName evidence="3">BON domain-containing protein</fullName>
    </submittedName>
</protein>
<dbReference type="Proteomes" id="UP000526003">
    <property type="component" value="Unassembled WGS sequence"/>
</dbReference>
<sequence>MKNHSLQHLSHDLGMAVHDTWTTTRVKSALAFFDKALSLNVHVKTHAGTVALSGRVLTHRQCDQVIELARGVPGVMEVDARELRTNVFVPGSNIEAPDAEERHEYRSPLSGKKDDEL</sequence>